<evidence type="ECO:0000313" key="3">
    <source>
        <dbReference type="Proteomes" id="UP000217895"/>
    </source>
</evidence>
<feature type="compositionally biased region" description="Low complexity" evidence="1">
    <location>
        <begin position="1"/>
        <end position="13"/>
    </location>
</feature>
<feature type="compositionally biased region" description="Pro residues" evidence="1">
    <location>
        <begin position="69"/>
        <end position="104"/>
    </location>
</feature>
<accession>A0A1Z4JIY3</accession>
<dbReference type="PANTHER" id="PTHR30189">
    <property type="entry name" value="LPS-ASSEMBLY PROTEIN"/>
    <property type="match status" value="1"/>
</dbReference>
<dbReference type="InterPro" id="IPR050218">
    <property type="entry name" value="LptD"/>
</dbReference>
<evidence type="ECO:0000313" key="2">
    <source>
        <dbReference type="EMBL" id="BAY56666.1"/>
    </source>
</evidence>
<dbReference type="Pfam" id="PF12600">
    <property type="entry name" value="DUF3769"/>
    <property type="match status" value="1"/>
</dbReference>
<dbReference type="EMBL" id="AP018203">
    <property type="protein sequence ID" value="BAY56666.1"/>
    <property type="molecule type" value="Genomic_DNA"/>
</dbReference>
<evidence type="ECO:0008006" key="4">
    <source>
        <dbReference type="Google" id="ProtNLM"/>
    </source>
</evidence>
<proteinExistence type="predicted"/>
<name>A0A1Z4JIY3_LEPBY</name>
<dbReference type="PANTHER" id="PTHR30189:SF1">
    <property type="entry name" value="LPS-ASSEMBLY PROTEIN LPTD"/>
    <property type="match status" value="1"/>
</dbReference>
<dbReference type="GO" id="GO:1990351">
    <property type="term" value="C:transporter complex"/>
    <property type="evidence" value="ECO:0007669"/>
    <property type="project" value="TreeGrafter"/>
</dbReference>
<keyword evidence="3" id="KW-1185">Reference proteome</keyword>
<reference evidence="2 3" key="1">
    <citation type="submission" date="2017-06" db="EMBL/GenBank/DDBJ databases">
        <title>Genome sequencing of cyanobaciteial culture collection at National Institute for Environmental Studies (NIES).</title>
        <authorList>
            <person name="Hirose Y."/>
            <person name="Shimura Y."/>
            <person name="Fujisawa T."/>
            <person name="Nakamura Y."/>
            <person name="Kawachi M."/>
        </authorList>
    </citation>
    <scope>NUCLEOTIDE SEQUENCE [LARGE SCALE GENOMIC DNA]</scope>
    <source>
        <strain evidence="2 3">NIES-2135</strain>
    </source>
</reference>
<feature type="region of interest" description="Disordered" evidence="1">
    <location>
        <begin position="1"/>
        <end position="112"/>
    </location>
</feature>
<evidence type="ECO:0000256" key="1">
    <source>
        <dbReference type="SAM" id="MobiDB-lite"/>
    </source>
</evidence>
<dbReference type="Gene3D" id="2.60.450.10">
    <property type="entry name" value="Lipopolysaccharide (LPS) transport protein A like domain"/>
    <property type="match status" value="1"/>
</dbReference>
<sequence length="729" mass="79791">MPYLVQPPAIVQPAPAPTQKPNLAIKLAQTAPPEKLPVESKKAEDLTGTQSISAIEPDWQFATSTPLSQTPPPPTSSPLPISPPPTSSPLPISPPPTPLPPTSPTPGNIPTERLTNQGILELKADRQDYDTNRQIFTAEGNVSLRFRGALLTGDRLQVNLVNRLTVAEGNVTLTRGDQVLRGQRFRYNLIQEEGTVEQASGEIFIPTAGTDLNPNLPTNITAGVVPVGSVGDRVTAAQNNISLAGSARINVGSEQNSSGSTIVRPAGGTVRRLRFEAAQIEFYPEGFQARNIRVTNDPFSPPELELRSDRAELRRISPLRDELRVSRNRLVFDQGFTLPLPSRTLVLDRNQRSPALFNFGYDGEDRGGLFIERDINVFPQSPIQFTLTPQFFVQRAFQDRSNIANLFGLRARLAAPLSPRTVIRGEGVLTSLDFNRSEEALRGSLRAQQLIGTHTLSLEASYRDRLFNNSLGFQDVQSSIGALFFSPIVPIGKTGINLSYQVGYQYVTADTDRLDLLEPIRSNNRISLGRFQASAALSRGFTLWQGNALPATPDQGLKYSPIPIRPYIGVGVGVTGVATAYSNGESQNSISGAVSLQGQFGNFSRPFFDYTAFNVTYSQAFRNGLSPFLFDRIADDKILYAGITQQLYGPIRIGFQTAYNIQTGREISTDYFLEYKRRTYGITLRYNPVQQIGSVGFEISDFNWNQGSGEPFAGSGVIPVEGGVIRSPQ</sequence>
<dbReference type="InterPro" id="IPR022244">
    <property type="entry name" value="DUF3769"/>
</dbReference>
<feature type="compositionally biased region" description="Basic and acidic residues" evidence="1">
    <location>
        <begin position="36"/>
        <end position="45"/>
    </location>
</feature>
<gene>
    <name evidence="2" type="ORF">NIES2135_35010</name>
</gene>
<protein>
    <recommendedName>
        <fullName evidence="4">OstA family protein</fullName>
    </recommendedName>
</protein>
<dbReference type="GO" id="GO:0009279">
    <property type="term" value="C:cell outer membrane"/>
    <property type="evidence" value="ECO:0007669"/>
    <property type="project" value="TreeGrafter"/>
</dbReference>
<dbReference type="Proteomes" id="UP000217895">
    <property type="component" value="Chromosome"/>
</dbReference>
<dbReference type="AlphaFoldDB" id="A0A1Z4JIY3"/>
<organism evidence="2 3">
    <name type="scientific">Leptolyngbya boryana NIES-2135</name>
    <dbReference type="NCBI Taxonomy" id="1973484"/>
    <lineage>
        <taxon>Bacteria</taxon>
        <taxon>Bacillati</taxon>
        <taxon>Cyanobacteriota</taxon>
        <taxon>Cyanophyceae</taxon>
        <taxon>Leptolyngbyales</taxon>
        <taxon>Leptolyngbyaceae</taxon>
        <taxon>Leptolyngbya group</taxon>
        <taxon>Leptolyngbya</taxon>
    </lineage>
</organism>